<organism evidence="4 5">
    <name type="scientific">Nostocoides jenkinsii Ben 74</name>
    <dbReference type="NCBI Taxonomy" id="1193518"/>
    <lineage>
        <taxon>Bacteria</taxon>
        <taxon>Bacillati</taxon>
        <taxon>Actinomycetota</taxon>
        <taxon>Actinomycetes</taxon>
        <taxon>Micrococcales</taxon>
        <taxon>Intrasporangiaceae</taxon>
        <taxon>Nostocoides</taxon>
    </lineage>
</organism>
<dbReference type="Gene3D" id="3.40.630.190">
    <property type="entry name" value="LCP protein"/>
    <property type="match status" value="1"/>
</dbReference>
<dbReference type="NCBIfam" id="TIGR00350">
    <property type="entry name" value="lytR_cpsA_psr"/>
    <property type="match status" value="1"/>
</dbReference>
<proteinExistence type="inferred from homology"/>
<dbReference type="Pfam" id="PF03816">
    <property type="entry name" value="LytR_cpsA_psr"/>
    <property type="match status" value="1"/>
</dbReference>
<dbReference type="RefSeq" id="WP_235434050.1">
    <property type="nucleotide sequence ID" value="NZ_HF571038.1"/>
</dbReference>
<evidence type="ECO:0000313" key="5">
    <source>
        <dbReference type="Proteomes" id="UP000035720"/>
    </source>
</evidence>
<evidence type="ECO:0000256" key="1">
    <source>
        <dbReference type="ARBA" id="ARBA00006068"/>
    </source>
</evidence>
<name>A0A077MGP2_9MICO</name>
<feature type="compositionally biased region" description="Pro residues" evidence="2">
    <location>
        <begin position="117"/>
        <end position="143"/>
    </location>
</feature>
<dbReference type="PANTHER" id="PTHR33392:SF6">
    <property type="entry name" value="POLYISOPRENYL-TEICHOIC ACID--PEPTIDOGLYCAN TEICHOIC ACID TRANSFERASE TAGU"/>
    <property type="match status" value="1"/>
</dbReference>
<evidence type="ECO:0000259" key="3">
    <source>
        <dbReference type="Pfam" id="PF03816"/>
    </source>
</evidence>
<dbReference type="EMBL" id="CAJC01000208">
    <property type="protein sequence ID" value="CCI54998.1"/>
    <property type="molecule type" value="Genomic_DNA"/>
</dbReference>
<dbReference type="STRING" id="1193518.BN13_920005"/>
<dbReference type="PANTHER" id="PTHR33392">
    <property type="entry name" value="POLYISOPRENYL-TEICHOIC ACID--PEPTIDOGLYCAN TEICHOIC ACID TRANSFERASE TAGU"/>
    <property type="match status" value="1"/>
</dbReference>
<reference evidence="4 5" key="1">
    <citation type="journal article" date="2013" name="ISME J.">
        <title>A metabolic model for members of the genus Tetrasphaera involved in enhanced biological phosphorus removal.</title>
        <authorList>
            <person name="Kristiansen R."/>
            <person name="Nguyen H.T.T."/>
            <person name="Saunders A.M."/>
            <person name="Nielsen J.L."/>
            <person name="Wimmer R."/>
            <person name="Le V.Q."/>
            <person name="McIlroy S.J."/>
            <person name="Petrovski S."/>
            <person name="Seviour R.J."/>
            <person name="Calteau A."/>
            <person name="Nielsen K.L."/>
            <person name="Nielsen P.H."/>
        </authorList>
    </citation>
    <scope>NUCLEOTIDE SEQUENCE [LARGE SCALE GENOMIC DNA]</scope>
    <source>
        <strain evidence="4 5">Ben 74</strain>
    </source>
</reference>
<dbReference type="InterPro" id="IPR004474">
    <property type="entry name" value="LytR_CpsA_psr"/>
</dbReference>
<accession>A0A077MGP2</accession>
<feature type="compositionally biased region" description="Basic and acidic residues" evidence="2">
    <location>
        <begin position="1"/>
        <end position="16"/>
    </location>
</feature>
<comment type="caution">
    <text evidence="4">The sequence shown here is derived from an EMBL/GenBank/DDBJ whole genome shotgun (WGS) entry which is preliminary data.</text>
</comment>
<feature type="compositionally biased region" description="Basic and acidic residues" evidence="2">
    <location>
        <begin position="49"/>
        <end position="59"/>
    </location>
</feature>
<feature type="domain" description="Cell envelope-related transcriptional attenuator" evidence="3">
    <location>
        <begin position="227"/>
        <end position="369"/>
    </location>
</feature>
<dbReference type="InterPro" id="IPR050922">
    <property type="entry name" value="LytR/CpsA/Psr_CW_biosynth"/>
</dbReference>
<feature type="region of interest" description="Disordered" evidence="2">
    <location>
        <begin position="186"/>
        <end position="224"/>
    </location>
</feature>
<feature type="region of interest" description="Disordered" evidence="2">
    <location>
        <begin position="1"/>
        <end position="147"/>
    </location>
</feature>
<keyword evidence="5" id="KW-1185">Reference proteome</keyword>
<evidence type="ECO:0000256" key="2">
    <source>
        <dbReference type="SAM" id="MobiDB-lite"/>
    </source>
</evidence>
<protein>
    <submittedName>
        <fullName evidence="4">Cell envelope-related function transcriptional attenuator common domain protein (Modular protein)</fullName>
    </submittedName>
</protein>
<gene>
    <name evidence="4" type="ORF">BN13_920005</name>
</gene>
<sequence>MTDRIPGRPDPSDEVRAIPQGRRTGAAPPRHRGTAQTPPRAPVGGTRAIEQRTRRHWLDDDPQPDDSRGQQTNTSPVSAPLLPSQARTEALPSTRHTTDWSSEDDSRPTPGSDGEPAPHPATPPPGAPTPPRPSGPLTSPRPPRGPRHRVRTALLVTLALLLSWGGATAWAVNSAWSQVGRVATTPASGHIGDTSGRNTLMVGSDQRSGLTKEQKKKLGTGSAEGARTDTIMVLHTGDGDPTLLSIPRDSYVEVPGHGMNKINAAFALGGAALLSETIEKATGLRIDGYVEIGFGGFADVVDAVGGVRMCLAQPMKDAMAHVDLPAGCQTLDGKNALGYVRMRYSDPEGDLGRVKRQRQFLGALMGKVATPSTVLLPWRLHSVGSSAATAIAVGEDDSMRGTAEAMLGLRAVSSGTGHSVTVPISNPGLETPAGTAVEWDAARSAALFDALRTGNSLPADVLPAS</sequence>
<comment type="similarity">
    <text evidence="1">Belongs to the LytR/CpsA/Psr (LCP) family.</text>
</comment>
<dbReference type="AlphaFoldDB" id="A0A077MGP2"/>
<evidence type="ECO:0000313" key="4">
    <source>
        <dbReference type="EMBL" id="CCI54998.1"/>
    </source>
</evidence>
<dbReference type="Proteomes" id="UP000035720">
    <property type="component" value="Unassembled WGS sequence"/>
</dbReference>